<organism evidence="2">
    <name type="scientific">marine sediment metagenome</name>
    <dbReference type="NCBI Taxonomy" id="412755"/>
    <lineage>
        <taxon>unclassified sequences</taxon>
        <taxon>metagenomes</taxon>
        <taxon>ecological metagenomes</taxon>
    </lineage>
</organism>
<accession>A0A0F9SX51</accession>
<protein>
    <recommendedName>
        <fullName evidence="1">YopX protein domain-containing protein</fullName>
    </recommendedName>
</protein>
<dbReference type="InterPro" id="IPR019096">
    <property type="entry name" value="YopX_protein"/>
</dbReference>
<dbReference type="SUPFAM" id="SSF159006">
    <property type="entry name" value="YopX-like"/>
    <property type="match status" value="1"/>
</dbReference>
<comment type="caution">
    <text evidence="2">The sequence shown here is derived from an EMBL/GenBank/DDBJ whole genome shotgun (WGS) entry which is preliminary data.</text>
</comment>
<sequence length="121" mass="14447">MNREIKFRAWFVESKKMYSWEELINDIGLSESIFIETDLWKPMQYTGLKDRKDKEIHEGDIVKIPGNNPLDVIGEVYWNEYSLTFTVLTRGICRYPSQFWEWKDLEVIGTIHQDKALLETQ</sequence>
<dbReference type="EMBL" id="LAZR01000343">
    <property type="protein sequence ID" value="KKN73495.1"/>
    <property type="molecule type" value="Genomic_DNA"/>
</dbReference>
<evidence type="ECO:0000313" key="2">
    <source>
        <dbReference type="EMBL" id="KKN73495.1"/>
    </source>
</evidence>
<dbReference type="Gene3D" id="2.30.30.290">
    <property type="entry name" value="YopX-like domains"/>
    <property type="match status" value="1"/>
</dbReference>
<dbReference type="Pfam" id="PF09643">
    <property type="entry name" value="YopX"/>
    <property type="match status" value="1"/>
</dbReference>
<feature type="domain" description="YopX protein" evidence="1">
    <location>
        <begin position="6"/>
        <end position="119"/>
    </location>
</feature>
<proteinExistence type="predicted"/>
<dbReference type="AlphaFoldDB" id="A0A0F9SX51"/>
<gene>
    <name evidence="2" type="ORF">LCGC14_0400710</name>
</gene>
<reference evidence="2" key="1">
    <citation type="journal article" date="2015" name="Nature">
        <title>Complex archaea that bridge the gap between prokaryotes and eukaryotes.</title>
        <authorList>
            <person name="Spang A."/>
            <person name="Saw J.H."/>
            <person name="Jorgensen S.L."/>
            <person name="Zaremba-Niedzwiedzka K."/>
            <person name="Martijn J."/>
            <person name="Lind A.E."/>
            <person name="van Eijk R."/>
            <person name="Schleper C."/>
            <person name="Guy L."/>
            <person name="Ettema T.J."/>
        </authorList>
    </citation>
    <scope>NUCLEOTIDE SEQUENCE</scope>
</reference>
<dbReference type="InterPro" id="IPR023385">
    <property type="entry name" value="YopX-like_C"/>
</dbReference>
<evidence type="ECO:0000259" key="1">
    <source>
        <dbReference type="Pfam" id="PF09643"/>
    </source>
</evidence>
<name>A0A0F9SX51_9ZZZZ</name>